<dbReference type="InterPro" id="IPR050300">
    <property type="entry name" value="GDXG_lipolytic_enzyme"/>
</dbReference>
<reference evidence="4" key="1">
    <citation type="submission" date="2016-10" db="EMBL/GenBank/DDBJ databases">
        <authorList>
            <person name="Varghese N."/>
            <person name="Submissions S."/>
        </authorList>
    </citation>
    <scope>NUCLEOTIDE SEQUENCE [LARGE SCALE GENOMIC DNA]</scope>
    <source>
        <strain evidence="4">DSM 45413</strain>
    </source>
</reference>
<dbReference type="InterPro" id="IPR013094">
    <property type="entry name" value="AB_hydrolase_3"/>
</dbReference>
<dbReference type="AlphaFoldDB" id="A0A1H8QTV9"/>
<keyword evidence="4" id="KW-1185">Reference proteome</keyword>
<keyword evidence="1" id="KW-0378">Hydrolase</keyword>
<organism evidence="3 4">
    <name type="scientific">Trujillonella endophytica</name>
    <dbReference type="NCBI Taxonomy" id="673521"/>
    <lineage>
        <taxon>Bacteria</taxon>
        <taxon>Bacillati</taxon>
        <taxon>Actinomycetota</taxon>
        <taxon>Actinomycetes</taxon>
        <taxon>Geodermatophilales</taxon>
        <taxon>Geodermatophilaceae</taxon>
        <taxon>Trujillonella</taxon>
    </lineage>
</organism>
<dbReference type="Proteomes" id="UP000198960">
    <property type="component" value="Unassembled WGS sequence"/>
</dbReference>
<dbReference type="InterPro" id="IPR029058">
    <property type="entry name" value="AB_hydrolase_fold"/>
</dbReference>
<dbReference type="PANTHER" id="PTHR48081">
    <property type="entry name" value="AB HYDROLASE SUPERFAMILY PROTEIN C4A8.06C"/>
    <property type="match status" value="1"/>
</dbReference>
<dbReference type="OrthoDB" id="9803828at2"/>
<protein>
    <submittedName>
        <fullName evidence="3">Acetyl esterase/lipase</fullName>
    </submittedName>
</protein>
<feature type="domain" description="Alpha/beta hydrolase fold-3" evidence="2">
    <location>
        <begin position="72"/>
        <end position="273"/>
    </location>
</feature>
<dbReference type="Pfam" id="PF07859">
    <property type="entry name" value="Abhydrolase_3"/>
    <property type="match status" value="1"/>
</dbReference>
<dbReference type="EMBL" id="FOEE01000002">
    <property type="protein sequence ID" value="SEO57506.1"/>
    <property type="molecule type" value="Genomic_DNA"/>
</dbReference>
<name>A0A1H8QTV9_9ACTN</name>
<evidence type="ECO:0000313" key="4">
    <source>
        <dbReference type="Proteomes" id="UP000198960"/>
    </source>
</evidence>
<dbReference type="GO" id="GO:0016787">
    <property type="term" value="F:hydrolase activity"/>
    <property type="evidence" value="ECO:0007669"/>
    <property type="project" value="UniProtKB-KW"/>
</dbReference>
<dbReference type="Gene3D" id="3.40.50.1820">
    <property type="entry name" value="alpha/beta hydrolase"/>
    <property type="match status" value="1"/>
</dbReference>
<dbReference type="STRING" id="673521.SAMN05660991_00794"/>
<accession>A0A1H8QTV9</accession>
<dbReference type="SUPFAM" id="SSF53474">
    <property type="entry name" value="alpha/beta-Hydrolases"/>
    <property type="match status" value="1"/>
</dbReference>
<evidence type="ECO:0000313" key="3">
    <source>
        <dbReference type="EMBL" id="SEO57506.1"/>
    </source>
</evidence>
<dbReference type="PANTHER" id="PTHR48081:SF8">
    <property type="entry name" value="ALPHA_BETA HYDROLASE FOLD-3 DOMAIN-CONTAINING PROTEIN-RELATED"/>
    <property type="match status" value="1"/>
</dbReference>
<gene>
    <name evidence="3" type="ORF">SAMN05660991_00794</name>
</gene>
<evidence type="ECO:0000256" key="1">
    <source>
        <dbReference type="ARBA" id="ARBA00022801"/>
    </source>
</evidence>
<evidence type="ECO:0000259" key="2">
    <source>
        <dbReference type="Pfam" id="PF07859"/>
    </source>
</evidence>
<proteinExistence type="predicted"/>
<sequence length="301" mass="31716">MASAAAEKLDAELRAWTASMTDQEPTLEGLRAGGEAMGTFGAERTDVKVEEIDMGGRRALVHTPEQVGSGVILHLHGGGLTLGSPESHTRLAAHLAARSRMKVYNLDYRLAPENPFPAGADDTAAAVRWLLDQGVPAEQIILSGDSGGAALALTTLIDQTRDGVRLAGGIFMSPWADFRLTSATYETNAATDVMCSHPMMVPLRQNYVPTGDYENPRVSPAFAGALAGLPPLIIQASAAEVLVGDARLIASRAEEAGVDVTYQEFDVVPHVFQLFAGNLPEADDALQSVAEWAARVVAAGA</sequence>